<dbReference type="EMBL" id="CP066744">
    <property type="protein sequence ID" value="QQK06921.1"/>
    <property type="molecule type" value="Genomic_DNA"/>
</dbReference>
<keyword evidence="2" id="KW-1185">Reference proteome</keyword>
<evidence type="ECO:0000313" key="1">
    <source>
        <dbReference type="EMBL" id="QQK06921.1"/>
    </source>
</evidence>
<name>A0AC61MMR5_9FIRM</name>
<accession>A0AC61MMR5</accession>
<gene>
    <name evidence="1" type="ORF">JFY71_06115</name>
</gene>
<dbReference type="Proteomes" id="UP000595814">
    <property type="component" value="Chromosome"/>
</dbReference>
<organism evidence="1 2">
    <name type="scientific">Miniphocaeibacter halophilus</name>
    <dbReference type="NCBI Taxonomy" id="2931922"/>
    <lineage>
        <taxon>Bacteria</taxon>
        <taxon>Bacillati</taxon>
        <taxon>Bacillota</taxon>
        <taxon>Tissierellia</taxon>
        <taxon>Tissierellales</taxon>
        <taxon>Peptoniphilaceae</taxon>
        <taxon>Miniphocaeibacter</taxon>
    </lineage>
</organism>
<reference evidence="1 2" key="1">
    <citation type="journal article" date="2022" name="Int. J. Syst. Evol. Microbiol.">
        <title>Miniphocaeibacter halophilus sp. nov., an ammonium-tolerant acetate-producing bacterium isolated from a biogas system.</title>
        <authorList>
            <person name="Schnurer A."/>
            <person name="Singh A."/>
            <person name="Bi S."/>
            <person name="Qiao W."/>
            <person name="Westerholm M."/>
        </authorList>
    </citation>
    <scope>NUCLEOTIDE SEQUENCE [LARGE SCALE GENOMIC DNA]</scope>
    <source>
        <strain evidence="1 2">AMB_01</strain>
    </source>
</reference>
<proteinExistence type="predicted"/>
<sequence length="396" mass="45663">MKIAMFTNNYKPYIGGVPVSIERLANGLRKRGHIVDVFAPTYEEQELETGVYRFKSLNKKLDGDIVVPNMFDRDIRKQFQKRNYDIIHSHHPMLMGNIALSYSKKYDIPLIYTYHTRYEEYMHYVMPSLLNKNKDDTKIYKVAEQIVSKYTRSFSNKCNLIFAPTPEIKNTMIKRGVYTPITVIPTGLSENDFIRDREKTEEIRKKFNSPNLFCCVSRLGKEKNFPFMLKALKALKEKWEKPFKMIIIGDGAERKSLNLLSKKLGLEEEIYFLGNIEHDKLVHYYNACDLFLFSSQSETQGIVLLEAMAAELPVVAVSGSGVNDVVVNGENGFKTELNEDLWIKPIEEIMGNSYLFNTLKIGAYNTAKEYTAESIAKLTEENYLQLIQGKVKYVVP</sequence>
<protein>
    <submittedName>
        <fullName evidence="1">Glycosyltransferase</fullName>
    </submittedName>
</protein>
<evidence type="ECO:0000313" key="2">
    <source>
        <dbReference type="Proteomes" id="UP000595814"/>
    </source>
</evidence>